<dbReference type="Gene3D" id="2.60.120.260">
    <property type="entry name" value="Galactose-binding domain-like"/>
    <property type="match status" value="1"/>
</dbReference>
<dbReference type="Pfam" id="PF13472">
    <property type="entry name" value="Lipase_GDSL_2"/>
    <property type="match status" value="1"/>
</dbReference>
<gene>
    <name evidence="2" type="ORF">HNQ39_005208</name>
</gene>
<dbReference type="InterPro" id="IPR013830">
    <property type="entry name" value="SGNH_hydro"/>
</dbReference>
<name>A0A7W9W8B9_ARMRO</name>
<feature type="domain" description="SGNH hydrolase-type esterase" evidence="1">
    <location>
        <begin position="270"/>
        <end position="440"/>
    </location>
</feature>
<comment type="caution">
    <text evidence="2">The sequence shown here is derived from an EMBL/GenBank/DDBJ whole genome shotgun (WGS) entry which is preliminary data.</text>
</comment>
<evidence type="ECO:0000259" key="1">
    <source>
        <dbReference type="Pfam" id="PF13472"/>
    </source>
</evidence>
<evidence type="ECO:0000313" key="3">
    <source>
        <dbReference type="Proteomes" id="UP000520814"/>
    </source>
</evidence>
<dbReference type="AlphaFoldDB" id="A0A7W9W8B9"/>
<reference evidence="2 3" key="1">
    <citation type="submission" date="2020-08" db="EMBL/GenBank/DDBJ databases">
        <title>Genomic Encyclopedia of Type Strains, Phase IV (KMG-IV): sequencing the most valuable type-strain genomes for metagenomic binning, comparative biology and taxonomic classification.</title>
        <authorList>
            <person name="Goeker M."/>
        </authorList>
    </citation>
    <scope>NUCLEOTIDE SEQUENCE [LARGE SCALE GENOMIC DNA]</scope>
    <source>
        <strain evidence="2 3">DSM 23562</strain>
    </source>
</reference>
<dbReference type="RefSeq" id="WP_184203467.1">
    <property type="nucleotide sequence ID" value="NZ_JACHGW010000006.1"/>
</dbReference>
<dbReference type="Proteomes" id="UP000520814">
    <property type="component" value="Unassembled WGS sequence"/>
</dbReference>
<sequence>MDRVTEWFGFRRVTFTVAGKEGWITEPKVPQSGRPWVWRASFPDFHAEIDRALLAAGWHTAYLETGEMLGCDAALDLWDAFYDEVTKNRGLGARPALEAVSRGGLYAYRYAARHPERIAALYADTPVLDLKSWPGGKGKGVGAPQVWKVAFERYGFKSDAEALAYNQNPLDLLPVIAKAKIPLRHVVSLNDRVVPADENTREAQRRLKKLGVTMDVVTIQEGTAESQGHHFPLVGIPESAEFFKRHTMGKSYHTLRRGLKAFGPKATVAFLGGSITFSPNGWRTQVESWLTQRFPQTQFTFIRAGISSLGSVPHAFRLESDVLGQGKPDLLFVEAAVNDPTNFTTPERMVRGLEGVVRHVRTVAPECDIVHLHFAMPEHLADWKSGKTPLAVAQHEKVAERYGNPSLDLTREVSERIAAGEFSWEKDFKDLHPSPFGHQLYANSITRLLDSALATPRPTKPHPLPKPVDRHSYSAGRYVLPNAATQLEGFALDPSWQPTDGKGTRDGFVKVPALVATTPKSRFTLTFTGNTVGLMIAAGPDTGVVECVIDGKPRPPLDTYTPWSGGLHLPWAVILADDLSSGEHTLTLTLSEKRNPKATGTALRVVYFLVS</sequence>
<dbReference type="InterPro" id="IPR029058">
    <property type="entry name" value="AB_hydrolase_fold"/>
</dbReference>
<dbReference type="SUPFAM" id="SSF52266">
    <property type="entry name" value="SGNH hydrolase"/>
    <property type="match status" value="1"/>
</dbReference>
<dbReference type="Gene3D" id="3.40.50.1820">
    <property type="entry name" value="alpha/beta hydrolase"/>
    <property type="match status" value="1"/>
</dbReference>
<dbReference type="Gene3D" id="3.40.50.1110">
    <property type="entry name" value="SGNH hydrolase"/>
    <property type="match status" value="1"/>
</dbReference>
<accession>A0A7W9W8B9</accession>
<evidence type="ECO:0000313" key="2">
    <source>
        <dbReference type="EMBL" id="MBB6053374.1"/>
    </source>
</evidence>
<dbReference type="PANTHER" id="PTHR34407:SF1">
    <property type="entry name" value="SGNH HYDROLASE-TYPE ESTERASE DOMAIN-CONTAINING PROTEIN"/>
    <property type="match status" value="1"/>
</dbReference>
<dbReference type="SUPFAM" id="SSF53474">
    <property type="entry name" value="alpha/beta-Hydrolases"/>
    <property type="match status" value="1"/>
</dbReference>
<dbReference type="EMBL" id="JACHGW010000006">
    <property type="protein sequence ID" value="MBB6053374.1"/>
    <property type="molecule type" value="Genomic_DNA"/>
</dbReference>
<proteinExistence type="predicted"/>
<protein>
    <submittedName>
        <fullName evidence="2">Pimeloyl-ACP methyl ester carboxylesterase/lysophospholipase L1-like esterase</fullName>
    </submittedName>
</protein>
<dbReference type="InterPro" id="IPR036514">
    <property type="entry name" value="SGNH_hydro_sf"/>
</dbReference>
<organism evidence="2 3">
    <name type="scientific">Armatimonas rosea</name>
    <dbReference type="NCBI Taxonomy" id="685828"/>
    <lineage>
        <taxon>Bacteria</taxon>
        <taxon>Bacillati</taxon>
        <taxon>Armatimonadota</taxon>
        <taxon>Armatimonadia</taxon>
        <taxon>Armatimonadales</taxon>
        <taxon>Armatimonadaceae</taxon>
        <taxon>Armatimonas</taxon>
    </lineage>
</organism>
<dbReference type="CDD" id="cd00229">
    <property type="entry name" value="SGNH_hydrolase"/>
    <property type="match status" value="1"/>
</dbReference>
<keyword evidence="3" id="KW-1185">Reference proteome</keyword>
<dbReference type="PANTHER" id="PTHR34407">
    <property type="entry name" value="EXPRESSED PROTEIN"/>
    <property type="match status" value="1"/>
</dbReference>